<dbReference type="OrthoDB" id="4451586at2759"/>
<proteinExistence type="predicted"/>
<name>A0A1L9PK14_ASPVE</name>
<dbReference type="GeneID" id="63731302"/>
<organism evidence="1 2">
    <name type="scientific">Aspergillus versicolor CBS 583.65</name>
    <dbReference type="NCBI Taxonomy" id="1036611"/>
    <lineage>
        <taxon>Eukaryota</taxon>
        <taxon>Fungi</taxon>
        <taxon>Dikarya</taxon>
        <taxon>Ascomycota</taxon>
        <taxon>Pezizomycotina</taxon>
        <taxon>Eurotiomycetes</taxon>
        <taxon>Eurotiomycetidae</taxon>
        <taxon>Eurotiales</taxon>
        <taxon>Aspergillaceae</taxon>
        <taxon>Aspergillus</taxon>
        <taxon>Aspergillus subgen. Nidulantes</taxon>
    </lineage>
</organism>
<protein>
    <submittedName>
        <fullName evidence="1">Uncharacterized protein</fullName>
    </submittedName>
</protein>
<evidence type="ECO:0000313" key="2">
    <source>
        <dbReference type="Proteomes" id="UP000184073"/>
    </source>
</evidence>
<dbReference type="STRING" id="1036611.A0A1L9PK14"/>
<evidence type="ECO:0000313" key="1">
    <source>
        <dbReference type="EMBL" id="OJJ01870.1"/>
    </source>
</evidence>
<dbReference type="Proteomes" id="UP000184073">
    <property type="component" value="Unassembled WGS sequence"/>
</dbReference>
<gene>
    <name evidence="1" type="ORF">ASPVEDRAFT_652534</name>
</gene>
<reference evidence="2" key="1">
    <citation type="journal article" date="2017" name="Genome Biol.">
        <title>Comparative genomics reveals high biological diversity and specific adaptations in the industrially and medically important fungal genus Aspergillus.</title>
        <authorList>
            <person name="de Vries R.P."/>
            <person name="Riley R."/>
            <person name="Wiebenga A."/>
            <person name="Aguilar-Osorio G."/>
            <person name="Amillis S."/>
            <person name="Uchima C.A."/>
            <person name="Anderluh G."/>
            <person name="Asadollahi M."/>
            <person name="Askin M."/>
            <person name="Barry K."/>
            <person name="Battaglia E."/>
            <person name="Bayram O."/>
            <person name="Benocci T."/>
            <person name="Braus-Stromeyer S.A."/>
            <person name="Caldana C."/>
            <person name="Canovas D."/>
            <person name="Cerqueira G.C."/>
            <person name="Chen F."/>
            <person name="Chen W."/>
            <person name="Choi C."/>
            <person name="Clum A."/>
            <person name="Dos Santos R.A."/>
            <person name="Damasio A.R."/>
            <person name="Diallinas G."/>
            <person name="Emri T."/>
            <person name="Fekete E."/>
            <person name="Flipphi M."/>
            <person name="Freyberg S."/>
            <person name="Gallo A."/>
            <person name="Gournas C."/>
            <person name="Habgood R."/>
            <person name="Hainaut M."/>
            <person name="Harispe M.L."/>
            <person name="Henrissat B."/>
            <person name="Hilden K.S."/>
            <person name="Hope R."/>
            <person name="Hossain A."/>
            <person name="Karabika E."/>
            <person name="Karaffa L."/>
            <person name="Karanyi Z."/>
            <person name="Krasevec N."/>
            <person name="Kuo A."/>
            <person name="Kusch H."/>
            <person name="LaButti K."/>
            <person name="Lagendijk E.L."/>
            <person name="Lapidus A."/>
            <person name="Levasseur A."/>
            <person name="Lindquist E."/>
            <person name="Lipzen A."/>
            <person name="Logrieco A.F."/>
            <person name="MacCabe A."/>
            <person name="Maekelae M.R."/>
            <person name="Malavazi I."/>
            <person name="Melin P."/>
            <person name="Meyer V."/>
            <person name="Mielnichuk N."/>
            <person name="Miskei M."/>
            <person name="Molnar A.P."/>
            <person name="Mule G."/>
            <person name="Ngan C.Y."/>
            <person name="Orejas M."/>
            <person name="Orosz E."/>
            <person name="Ouedraogo J.P."/>
            <person name="Overkamp K.M."/>
            <person name="Park H.-S."/>
            <person name="Perrone G."/>
            <person name="Piumi F."/>
            <person name="Punt P.J."/>
            <person name="Ram A.F."/>
            <person name="Ramon A."/>
            <person name="Rauscher S."/>
            <person name="Record E."/>
            <person name="Riano-Pachon D.M."/>
            <person name="Robert V."/>
            <person name="Roehrig J."/>
            <person name="Ruller R."/>
            <person name="Salamov A."/>
            <person name="Salih N.S."/>
            <person name="Samson R.A."/>
            <person name="Sandor E."/>
            <person name="Sanguinetti M."/>
            <person name="Schuetze T."/>
            <person name="Sepcic K."/>
            <person name="Shelest E."/>
            <person name="Sherlock G."/>
            <person name="Sophianopoulou V."/>
            <person name="Squina F.M."/>
            <person name="Sun H."/>
            <person name="Susca A."/>
            <person name="Todd R.B."/>
            <person name="Tsang A."/>
            <person name="Unkles S.E."/>
            <person name="van de Wiele N."/>
            <person name="van Rossen-Uffink D."/>
            <person name="Oliveira J.V."/>
            <person name="Vesth T.C."/>
            <person name="Visser J."/>
            <person name="Yu J.-H."/>
            <person name="Zhou M."/>
            <person name="Andersen M.R."/>
            <person name="Archer D.B."/>
            <person name="Baker S.E."/>
            <person name="Benoit I."/>
            <person name="Brakhage A.A."/>
            <person name="Braus G.H."/>
            <person name="Fischer R."/>
            <person name="Frisvad J.C."/>
            <person name="Goldman G.H."/>
            <person name="Houbraken J."/>
            <person name="Oakley B."/>
            <person name="Pocsi I."/>
            <person name="Scazzocchio C."/>
            <person name="Seiboth B."/>
            <person name="vanKuyk P.A."/>
            <person name="Wortman J."/>
            <person name="Dyer P.S."/>
            <person name="Grigoriev I.V."/>
        </authorList>
    </citation>
    <scope>NUCLEOTIDE SEQUENCE [LARGE SCALE GENOMIC DNA]</scope>
    <source>
        <strain evidence="2">CBS 583.65</strain>
    </source>
</reference>
<dbReference type="EMBL" id="KV878128">
    <property type="protein sequence ID" value="OJJ01870.1"/>
    <property type="molecule type" value="Genomic_DNA"/>
</dbReference>
<dbReference type="VEuPathDB" id="FungiDB:ASPVEDRAFT_652534"/>
<dbReference type="AlphaFoldDB" id="A0A1L9PK14"/>
<keyword evidence="2" id="KW-1185">Reference proteome</keyword>
<sequence>MVYHTATCVLHQSQTFWSSKARIHHAARQFTWIAWERHNRNRHTCVPRIGVTAILVAMIVHISQIQSVPRRERRETMDSFETCITVMASLQDVHSETKAVMACMLQTMKAVPHRESAVQKDPSTFSFIEAPSEGMSELNSQCKNERLEDWIGT</sequence>
<dbReference type="RefSeq" id="XP_040667632.1">
    <property type="nucleotide sequence ID" value="XM_040815791.1"/>
</dbReference>
<accession>A0A1L9PK14</accession>